<keyword evidence="4" id="KW-1134">Transmembrane beta strand</keyword>
<dbReference type="GO" id="GO:0009279">
    <property type="term" value="C:cell outer membrane"/>
    <property type="evidence" value="ECO:0007669"/>
    <property type="project" value="UniProtKB-SubCell"/>
</dbReference>
<feature type="transmembrane region" description="Helical" evidence="15">
    <location>
        <begin position="238"/>
        <end position="262"/>
    </location>
</feature>
<keyword evidence="9" id="KW-0406">Ion transport</keyword>
<comment type="subcellular location">
    <subcellularLocation>
        <location evidence="1">Cell outer membrane</location>
        <topology evidence="1">Multi-pass membrane protein</topology>
    </subcellularLocation>
</comment>
<keyword evidence="6 15" id="KW-0812">Transmembrane</keyword>
<dbReference type="InterPro" id="IPR054765">
    <property type="entry name" value="SLBB_dom"/>
</dbReference>
<evidence type="ECO:0000256" key="14">
    <source>
        <dbReference type="ARBA" id="ARBA00023288"/>
    </source>
</evidence>
<feature type="signal peptide" evidence="16">
    <location>
        <begin position="1"/>
        <end position="18"/>
    </location>
</feature>
<reference evidence="19" key="2">
    <citation type="journal article" date="2021" name="PeerJ">
        <title>Extensive microbial diversity within the chicken gut microbiome revealed by metagenomics and culture.</title>
        <authorList>
            <person name="Gilroy R."/>
            <person name="Ravi A."/>
            <person name="Getino M."/>
            <person name="Pursley I."/>
            <person name="Horton D.L."/>
            <person name="Alikhan N.F."/>
            <person name="Baker D."/>
            <person name="Gharbi K."/>
            <person name="Hall N."/>
            <person name="Watson M."/>
            <person name="Adriaenssens E.M."/>
            <person name="Foster-Nyarko E."/>
            <person name="Jarju S."/>
            <person name="Secka A."/>
            <person name="Antonio M."/>
            <person name="Oren A."/>
            <person name="Chaudhuri R.R."/>
            <person name="La Ragione R."/>
            <person name="Hildebrand F."/>
            <person name="Pallen M.J."/>
        </authorList>
    </citation>
    <scope>NUCLEOTIDE SEQUENCE</scope>
    <source>
        <strain evidence="19">20514</strain>
    </source>
</reference>
<evidence type="ECO:0000259" key="17">
    <source>
        <dbReference type="Pfam" id="PF02563"/>
    </source>
</evidence>
<dbReference type="PANTHER" id="PTHR33619">
    <property type="entry name" value="POLYSACCHARIDE EXPORT PROTEIN GFCE-RELATED"/>
    <property type="match status" value="1"/>
</dbReference>
<keyword evidence="7 16" id="KW-0732">Signal</keyword>
<evidence type="ECO:0000313" key="20">
    <source>
        <dbReference type="Proteomes" id="UP000810252"/>
    </source>
</evidence>
<comment type="similarity">
    <text evidence="2">Belongs to the BexD/CtrA/VexA family.</text>
</comment>
<keyword evidence="15" id="KW-1133">Transmembrane helix</keyword>
<dbReference type="InterPro" id="IPR049712">
    <property type="entry name" value="Poly_export"/>
</dbReference>
<evidence type="ECO:0000256" key="12">
    <source>
        <dbReference type="ARBA" id="ARBA00023139"/>
    </source>
</evidence>
<name>A0A9D9EK28_9BACT</name>
<dbReference type="Pfam" id="PF02563">
    <property type="entry name" value="Poly_export"/>
    <property type="match status" value="1"/>
</dbReference>
<evidence type="ECO:0000256" key="5">
    <source>
        <dbReference type="ARBA" id="ARBA00022597"/>
    </source>
</evidence>
<evidence type="ECO:0000256" key="13">
    <source>
        <dbReference type="ARBA" id="ARBA00023237"/>
    </source>
</evidence>
<evidence type="ECO:0000256" key="1">
    <source>
        <dbReference type="ARBA" id="ARBA00004571"/>
    </source>
</evidence>
<dbReference type="EMBL" id="JADIMQ010000026">
    <property type="protein sequence ID" value="MBO8447986.1"/>
    <property type="molecule type" value="Genomic_DNA"/>
</dbReference>
<keyword evidence="5" id="KW-0762">Sugar transport</keyword>
<dbReference type="PROSITE" id="PS51257">
    <property type="entry name" value="PROKAR_LIPOPROTEIN"/>
    <property type="match status" value="1"/>
</dbReference>
<keyword evidence="13" id="KW-0998">Cell outer membrane</keyword>
<dbReference type="PANTHER" id="PTHR33619:SF3">
    <property type="entry name" value="POLYSACCHARIDE EXPORT PROTEIN GFCE-RELATED"/>
    <property type="match status" value="1"/>
</dbReference>
<proteinExistence type="inferred from homology"/>
<evidence type="ECO:0000256" key="16">
    <source>
        <dbReference type="SAM" id="SignalP"/>
    </source>
</evidence>
<comment type="caution">
    <text evidence="19">The sequence shown here is derived from an EMBL/GenBank/DDBJ whole genome shotgun (WGS) entry which is preliminary data.</text>
</comment>
<dbReference type="GO" id="GO:0015288">
    <property type="term" value="F:porin activity"/>
    <property type="evidence" value="ECO:0007669"/>
    <property type="project" value="UniProtKB-KW"/>
</dbReference>
<evidence type="ECO:0000256" key="4">
    <source>
        <dbReference type="ARBA" id="ARBA00022452"/>
    </source>
</evidence>
<dbReference type="AlphaFoldDB" id="A0A9D9EK28"/>
<dbReference type="InterPro" id="IPR003715">
    <property type="entry name" value="Poly_export_N"/>
</dbReference>
<dbReference type="Proteomes" id="UP000810252">
    <property type="component" value="Unassembled WGS sequence"/>
</dbReference>
<keyword evidence="10" id="KW-0626">Porin</keyword>
<gene>
    <name evidence="19" type="ORF">IAC29_01780</name>
</gene>
<feature type="domain" description="SLBB" evidence="18">
    <location>
        <begin position="144"/>
        <end position="223"/>
    </location>
</feature>
<evidence type="ECO:0000256" key="3">
    <source>
        <dbReference type="ARBA" id="ARBA00022448"/>
    </source>
</evidence>
<evidence type="ECO:0000313" key="19">
    <source>
        <dbReference type="EMBL" id="MBO8447986.1"/>
    </source>
</evidence>
<keyword evidence="12" id="KW-0564">Palmitate</keyword>
<protein>
    <submittedName>
        <fullName evidence="19">Polysaccharide biosynthesis/export family protein</fullName>
    </submittedName>
</protein>
<keyword evidence="11 15" id="KW-0472">Membrane</keyword>
<dbReference type="GO" id="GO:0046930">
    <property type="term" value="C:pore complex"/>
    <property type="evidence" value="ECO:0007669"/>
    <property type="project" value="UniProtKB-KW"/>
</dbReference>
<evidence type="ECO:0000256" key="15">
    <source>
        <dbReference type="SAM" id="Phobius"/>
    </source>
</evidence>
<dbReference type="Pfam" id="PF22461">
    <property type="entry name" value="SLBB_2"/>
    <property type="match status" value="1"/>
</dbReference>
<evidence type="ECO:0000256" key="6">
    <source>
        <dbReference type="ARBA" id="ARBA00022692"/>
    </source>
</evidence>
<dbReference type="GO" id="GO:0015159">
    <property type="term" value="F:polysaccharide transmembrane transporter activity"/>
    <property type="evidence" value="ECO:0007669"/>
    <property type="project" value="InterPro"/>
</dbReference>
<evidence type="ECO:0000256" key="9">
    <source>
        <dbReference type="ARBA" id="ARBA00023065"/>
    </source>
</evidence>
<keyword evidence="14" id="KW-0449">Lipoprotein</keyword>
<organism evidence="19 20">
    <name type="scientific">Candidatus Cryptobacteroides merdigallinarum</name>
    <dbReference type="NCBI Taxonomy" id="2840770"/>
    <lineage>
        <taxon>Bacteria</taxon>
        <taxon>Pseudomonadati</taxon>
        <taxon>Bacteroidota</taxon>
        <taxon>Bacteroidia</taxon>
        <taxon>Bacteroidales</taxon>
        <taxon>Candidatus Cryptobacteroides</taxon>
    </lineage>
</organism>
<reference evidence="19" key="1">
    <citation type="submission" date="2020-10" db="EMBL/GenBank/DDBJ databases">
        <authorList>
            <person name="Gilroy R."/>
        </authorList>
    </citation>
    <scope>NUCLEOTIDE SEQUENCE</scope>
    <source>
        <strain evidence="19">20514</strain>
    </source>
</reference>
<evidence type="ECO:0000256" key="7">
    <source>
        <dbReference type="ARBA" id="ARBA00022729"/>
    </source>
</evidence>
<evidence type="ECO:0000256" key="8">
    <source>
        <dbReference type="ARBA" id="ARBA00023047"/>
    </source>
</evidence>
<accession>A0A9D9EK28</accession>
<dbReference type="Gene3D" id="3.10.560.10">
    <property type="entry name" value="Outer membrane lipoprotein wza domain like"/>
    <property type="match status" value="1"/>
</dbReference>
<dbReference type="GO" id="GO:0006811">
    <property type="term" value="P:monoatomic ion transport"/>
    <property type="evidence" value="ECO:0007669"/>
    <property type="project" value="UniProtKB-KW"/>
</dbReference>
<sequence length="264" mass="29323">MKLTTAKLFICIFGVALIAAGCTTSRQILYFQDIDTAEIDRIVTNYEPVIKRDDILKIVVSGPDKIVTQPYNLTLGEISTYSSTSPEDATLQYHVDKDGYIDFPVIGRIKVLGMTRQDLVKYLTRELRKEIKDPVVYVSFANFKVTVLGEVKNPGTYNVTSERITILQALGMAGDLNLTARRDGIILIRDENGLNTHIKIDLKTSDILSSPYFYLQQNDVVYVPASPMRVATATTTPLWSTILSGVTTFMSVVSVILSVITLSK</sequence>
<keyword evidence="3" id="KW-0813">Transport</keyword>
<feature type="chain" id="PRO_5039372778" evidence="16">
    <location>
        <begin position="19"/>
        <end position="264"/>
    </location>
</feature>
<evidence type="ECO:0000256" key="11">
    <source>
        <dbReference type="ARBA" id="ARBA00023136"/>
    </source>
</evidence>
<keyword evidence="8" id="KW-0625">Polysaccharide transport</keyword>
<evidence type="ECO:0000256" key="2">
    <source>
        <dbReference type="ARBA" id="ARBA00009450"/>
    </source>
</evidence>
<evidence type="ECO:0000259" key="18">
    <source>
        <dbReference type="Pfam" id="PF22461"/>
    </source>
</evidence>
<evidence type="ECO:0000256" key="10">
    <source>
        <dbReference type="ARBA" id="ARBA00023114"/>
    </source>
</evidence>
<feature type="domain" description="Polysaccharide export protein N-terminal" evidence="17">
    <location>
        <begin position="45"/>
        <end position="140"/>
    </location>
</feature>
<dbReference type="Gene3D" id="3.30.1950.10">
    <property type="entry name" value="wza like domain"/>
    <property type="match status" value="1"/>
</dbReference>